<name>A0A660SC38_UNCT6</name>
<gene>
    <name evidence="1" type="ORF">DRP44_01700</name>
</gene>
<reference evidence="1 2" key="1">
    <citation type="submission" date="2018-06" db="EMBL/GenBank/DDBJ databases">
        <title>Extensive metabolic versatility and redundancy in microbially diverse, dynamic hydrothermal sediments.</title>
        <authorList>
            <person name="Dombrowski N."/>
            <person name="Teske A."/>
            <person name="Baker B.J."/>
        </authorList>
    </citation>
    <scope>NUCLEOTIDE SEQUENCE [LARGE SCALE GENOMIC DNA]</scope>
    <source>
        <strain evidence="1">B35_G9</strain>
    </source>
</reference>
<dbReference type="AlphaFoldDB" id="A0A660SC38"/>
<dbReference type="EMBL" id="QNBC01000012">
    <property type="protein sequence ID" value="RKX67736.1"/>
    <property type="molecule type" value="Genomic_DNA"/>
</dbReference>
<protein>
    <submittedName>
        <fullName evidence="1">Uncharacterized protein</fullName>
    </submittedName>
</protein>
<dbReference type="Proteomes" id="UP000282321">
    <property type="component" value="Unassembled WGS sequence"/>
</dbReference>
<accession>A0A660SC38</accession>
<evidence type="ECO:0000313" key="1">
    <source>
        <dbReference type="EMBL" id="RKX67736.1"/>
    </source>
</evidence>
<sequence>MFYCGKKMLIEIDYDNAAFHLIDSLRNLERADYLGFNDVFDSVNMYFIRSKYIPNITDSALTTNLAIEIDTTEEITTGIGSSGYALNENTMGHGLWTILPSEPIGGTYEV</sequence>
<proteinExistence type="predicted"/>
<comment type="caution">
    <text evidence="1">The sequence shown here is derived from an EMBL/GenBank/DDBJ whole genome shotgun (WGS) entry which is preliminary data.</text>
</comment>
<evidence type="ECO:0000313" key="2">
    <source>
        <dbReference type="Proteomes" id="UP000282321"/>
    </source>
</evidence>
<organism evidence="1 2">
    <name type="scientific">candidate division TA06 bacterium</name>
    <dbReference type="NCBI Taxonomy" id="2250710"/>
    <lineage>
        <taxon>Bacteria</taxon>
        <taxon>Bacteria division TA06</taxon>
    </lineage>
</organism>